<dbReference type="Gene3D" id="3.20.20.450">
    <property type="entry name" value="EAL domain"/>
    <property type="match status" value="1"/>
</dbReference>
<dbReference type="InterPro" id="IPR050706">
    <property type="entry name" value="Cyclic-di-GMP_PDE-like"/>
</dbReference>
<dbReference type="EMBL" id="SJDL01000018">
    <property type="protein sequence ID" value="TBW54893.1"/>
    <property type="molecule type" value="Genomic_DNA"/>
</dbReference>
<dbReference type="InterPro" id="IPR043128">
    <property type="entry name" value="Rev_trsase/Diguanyl_cyclase"/>
</dbReference>
<dbReference type="SMART" id="SM00052">
    <property type="entry name" value="EAL"/>
    <property type="match status" value="1"/>
</dbReference>
<dbReference type="Pfam" id="PF00563">
    <property type="entry name" value="EAL"/>
    <property type="match status" value="1"/>
</dbReference>
<dbReference type="SUPFAM" id="SSF55073">
    <property type="entry name" value="Nucleotide cyclase"/>
    <property type="match status" value="1"/>
</dbReference>
<reference evidence="3 4" key="1">
    <citation type="submission" date="2019-02" db="EMBL/GenBank/DDBJ databases">
        <title>Marinobacter halodurans sp. nov., a marine bacterium isolated from sea tidal flat.</title>
        <authorList>
            <person name="Yoo Y."/>
            <person name="Lee D.W."/>
            <person name="Kim B.S."/>
            <person name="Kim J.-J."/>
        </authorList>
    </citation>
    <scope>NUCLEOTIDE SEQUENCE [LARGE SCALE GENOMIC DNA]</scope>
    <source>
        <strain evidence="3 4">YJ-S3-2</strain>
    </source>
</reference>
<evidence type="ECO:0000313" key="4">
    <source>
        <dbReference type="Proteomes" id="UP000313645"/>
    </source>
</evidence>
<accession>A0ABY1ZJF0</accession>
<evidence type="ECO:0000259" key="2">
    <source>
        <dbReference type="PROSITE" id="PS50887"/>
    </source>
</evidence>
<dbReference type="RefSeq" id="WP_131482252.1">
    <property type="nucleotide sequence ID" value="NZ_SJDL01000018.1"/>
</dbReference>
<organism evidence="3 4">
    <name type="scientific">Marinobacter halodurans</name>
    <dbReference type="NCBI Taxonomy" id="2528979"/>
    <lineage>
        <taxon>Bacteria</taxon>
        <taxon>Pseudomonadati</taxon>
        <taxon>Pseudomonadota</taxon>
        <taxon>Gammaproteobacteria</taxon>
        <taxon>Pseudomonadales</taxon>
        <taxon>Marinobacteraceae</taxon>
        <taxon>Marinobacter</taxon>
    </lineage>
</organism>
<dbReference type="Pfam" id="PF00990">
    <property type="entry name" value="GGDEF"/>
    <property type="match status" value="1"/>
</dbReference>
<dbReference type="Proteomes" id="UP000313645">
    <property type="component" value="Unassembled WGS sequence"/>
</dbReference>
<dbReference type="InterPro" id="IPR000160">
    <property type="entry name" value="GGDEF_dom"/>
</dbReference>
<dbReference type="InterPro" id="IPR035919">
    <property type="entry name" value="EAL_sf"/>
</dbReference>
<dbReference type="SUPFAM" id="SSF141868">
    <property type="entry name" value="EAL domain-like"/>
    <property type="match status" value="1"/>
</dbReference>
<dbReference type="SMART" id="SM00267">
    <property type="entry name" value="GGDEF"/>
    <property type="match status" value="1"/>
</dbReference>
<dbReference type="PROSITE" id="PS50887">
    <property type="entry name" value="GGDEF"/>
    <property type="match status" value="1"/>
</dbReference>
<protein>
    <submittedName>
        <fullName evidence="3">GGDEF domain-containing protein</fullName>
    </submittedName>
</protein>
<dbReference type="Gene3D" id="3.30.70.270">
    <property type="match status" value="1"/>
</dbReference>
<proteinExistence type="predicted"/>
<name>A0ABY1ZJF0_9GAMM</name>
<keyword evidence="4" id="KW-1185">Reference proteome</keyword>
<gene>
    <name evidence="3" type="ORF">EZI54_12650</name>
</gene>
<dbReference type="CDD" id="cd01948">
    <property type="entry name" value="EAL"/>
    <property type="match status" value="1"/>
</dbReference>
<comment type="caution">
    <text evidence="3">The sequence shown here is derived from an EMBL/GenBank/DDBJ whole genome shotgun (WGS) entry which is preliminary data.</text>
</comment>
<dbReference type="InterPro" id="IPR029787">
    <property type="entry name" value="Nucleotide_cyclase"/>
</dbReference>
<feature type="domain" description="EAL" evidence="1">
    <location>
        <begin position="238"/>
        <end position="494"/>
    </location>
</feature>
<sequence length="505" mass="56311">MSRDSEHRENDTLFRQHIQAVTRQLRERLAKGDVVPVVSDSDDPDMLRLMDTVHHLLAVMDQALHDQRYLDTETGFANADYLEEQLDRRLRGPGTPTLSLILLSIPNRTLIAETLDARETRQLRTALRERLLRTLDTNELVASLPDGTLAFMVPMNGEPKLRLRAQHIMNALDDPFSLGERQVWLSAVAAAARVRPEGPETTHSLIQAARAALGESRNKGTGSFVLFEDTMRAQRHGRLDMEQTIRSALRQGWLETFLQPLVDLQHGRVTGFEVLARIRHPERGLISPAVFVPVAERTGLIRPLSDQMMRQSIPLMQDAKLQEHFGDDFTLSVNLSPTQLHDPNLADQILQILKTAGADSRRLKIELTETAVMADPNVAIHLIHRLRKHGMAIALDDFGSGYSSLAYIRSLPLDQLKIDRSLVSGLDHDGEKRAILEMILTLCERLELDVVAEGIETEAELGCLLGMGAHYGQGFLFSQPRSVDELMAHVPASGLLQSAAGEGVR</sequence>
<evidence type="ECO:0000313" key="3">
    <source>
        <dbReference type="EMBL" id="TBW54893.1"/>
    </source>
</evidence>
<feature type="domain" description="GGDEF" evidence="2">
    <location>
        <begin position="96"/>
        <end position="229"/>
    </location>
</feature>
<dbReference type="PANTHER" id="PTHR33121:SF70">
    <property type="entry name" value="SIGNALING PROTEIN YKOW"/>
    <property type="match status" value="1"/>
</dbReference>
<dbReference type="PROSITE" id="PS50883">
    <property type="entry name" value="EAL"/>
    <property type="match status" value="1"/>
</dbReference>
<evidence type="ECO:0000259" key="1">
    <source>
        <dbReference type="PROSITE" id="PS50883"/>
    </source>
</evidence>
<dbReference type="InterPro" id="IPR001633">
    <property type="entry name" value="EAL_dom"/>
</dbReference>
<dbReference type="PANTHER" id="PTHR33121">
    <property type="entry name" value="CYCLIC DI-GMP PHOSPHODIESTERASE PDEF"/>
    <property type="match status" value="1"/>
</dbReference>